<feature type="region of interest" description="Disordered" evidence="1">
    <location>
        <begin position="1"/>
        <end position="100"/>
    </location>
</feature>
<proteinExistence type="predicted"/>
<feature type="compositionally biased region" description="Basic and acidic residues" evidence="1">
    <location>
        <begin position="90"/>
        <end position="100"/>
    </location>
</feature>
<keyword evidence="3" id="KW-1185">Reference proteome</keyword>
<organism evidence="2 3">
    <name type="scientific">Pseudolysinimonas kribbensis</name>
    <dbReference type="NCBI Taxonomy" id="433641"/>
    <lineage>
        <taxon>Bacteria</taxon>
        <taxon>Bacillati</taxon>
        <taxon>Actinomycetota</taxon>
        <taxon>Actinomycetes</taxon>
        <taxon>Micrococcales</taxon>
        <taxon>Microbacteriaceae</taxon>
        <taxon>Pseudolysinimonas</taxon>
    </lineage>
</organism>
<comment type="caution">
    <text evidence="2">The sequence shown here is derived from an EMBL/GenBank/DDBJ whole genome shotgun (WGS) entry which is preliminary data.</text>
</comment>
<sequence>MRAQRIDDAQLRRIQLEPRHPEHHDGRDGDEQDRGRSPQQHVTVSVDHQRHLDHGADRHHEPREDAGADGIEHGLLGSDRHPHILVPATRRPDHPRGTTR</sequence>
<feature type="compositionally biased region" description="Basic and acidic residues" evidence="1">
    <location>
        <begin position="47"/>
        <end position="82"/>
    </location>
</feature>
<reference evidence="3" key="1">
    <citation type="journal article" date="2019" name="Int. J. Syst. Evol. Microbiol.">
        <title>The Global Catalogue of Microorganisms (GCM) 10K type strain sequencing project: providing services to taxonomists for standard genome sequencing and annotation.</title>
        <authorList>
            <consortium name="The Broad Institute Genomics Platform"/>
            <consortium name="The Broad Institute Genome Sequencing Center for Infectious Disease"/>
            <person name="Wu L."/>
            <person name="Ma J."/>
        </authorList>
    </citation>
    <scope>NUCLEOTIDE SEQUENCE [LARGE SCALE GENOMIC DNA]</scope>
    <source>
        <strain evidence="3">NBRC 108894</strain>
    </source>
</reference>
<evidence type="ECO:0000256" key="1">
    <source>
        <dbReference type="SAM" id="MobiDB-lite"/>
    </source>
</evidence>
<gene>
    <name evidence="2" type="ORF">GCM10025881_31000</name>
</gene>
<name>A0ABQ6KCU4_9MICO</name>
<evidence type="ECO:0000313" key="3">
    <source>
        <dbReference type="Proteomes" id="UP001157034"/>
    </source>
</evidence>
<feature type="compositionally biased region" description="Basic and acidic residues" evidence="1">
    <location>
        <begin position="1"/>
        <end position="36"/>
    </location>
</feature>
<dbReference type="EMBL" id="BSVB01000001">
    <property type="protein sequence ID" value="GMA96276.1"/>
    <property type="molecule type" value="Genomic_DNA"/>
</dbReference>
<evidence type="ECO:0000313" key="2">
    <source>
        <dbReference type="EMBL" id="GMA96276.1"/>
    </source>
</evidence>
<accession>A0ABQ6KCU4</accession>
<protein>
    <submittedName>
        <fullName evidence="2">Uncharacterized protein</fullName>
    </submittedName>
</protein>
<dbReference type="Proteomes" id="UP001157034">
    <property type="component" value="Unassembled WGS sequence"/>
</dbReference>